<feature type="non-terminal residue" evidence="3">
    <location>
        <position position="1"/>
    </location>
</feature>
<feature type="region of interest" description="Disordered" evidence="1">
    <location>
        <begin position="251"/>
        <end position="271"/>
    </location>
</feature>
<evidence type="ECO:0000313" key="3">
    <source>
        <dbReference type="EMBL" id="MEQ2168282.1"/>
    </source>
</evidence>
<keyword evidence="4" id="KW-1185">Reference proteome</keyword>
<comment type="caution">
    <text evidence="3">The sequence shown here is derived from an EMBL/GenBank/DDBJ whole genome shotgun (WGS) entry which is preliminary data.</text>
</comment>
<dbReference type="InterPro" id="IPR028730">
    <property type="entry name" value="ZFYVE26"/>
</dbReference>
<dbReference type="EMBL" id="JAHRIO010030813">
    <property type="protein sequence ID" value="MEQ2168282.1"/>
    <property type="molecule type" value="Genomic_DNA"/>
</dbReference>
<gene>
    <name evidence="3" type="ORF">GOODEAATRI_012738</name>
</gene>
<sequence>VSTKSGLDPGGVWQAWALASLKAGNLSGAREKFARCLKAPVDRNQLNLGPPLLQEIVNHLETTVRPTFATSYGEDILASLRELEDALNEVSPAERPEVQTQNSYLHQECLYYLTTYGPHHAVISFYMRHNCETEALTYLLNKECPEEVFLEGVLQPCLERGHLSKLQGIMVKLDPSLDSCSRYLMASCQFLQRKGYYHCLYQLQNFMTDHIRAAMTCIRFFTHGATSYVQLGEQQRWLARAKEHLKTYLQEQQGRGAGRRKPSVNSFRKTMSSSDVSRHMNTIELQLEVTRFLHRCETATSSSTPQASKPISKSFGSSSPPTLFGGSPVKIEVACKVMLGGKNIEEGFGIAYRVIQDFQLEAQAVYIRAGHRLVRQRQYGAVKQLLKCVGESGTATKNDCDALILSCLSVADKGPSDAKELESLIMEIKSIETKIKAYLACSKLRPAYLLAVKLDPRRAGPLVQDVLQAAEGAHDSVMQNICSQWLSEHNKTPMQRQSRPTPSCALRMMLTSRPLGRWPPSGIQSGVVRPQYLCPPIRRKPAKSDQSLATRVERLSTELAEMKLLLQTRHSDASLPTAGLSSPPLPDLSVED</sequence>
<organism evidence="3 4">
    <name type="scientific">Goodea atripinnis</name>
    <dbReference type="NCBI Taxonomy" id="208336"/>
    <lineage>
        <taxon>Eukaryota</taxon>
        <taxon>Metazoa</taxon>
        <taxon>Chordata</taxon>
        <taxon>Craniata</taxon>
        <taxon>Vertebrata</taxon>
        <taxon>Euteleostomi</taxon>
        <taxon>Actinopterygii</taxon>
        <taxon>Neopterygii</taxon>
        <taxon>Teleostei</taxon>
        <taxon>Neoteleostei</taxon>
        <taxon>Acanthomorphata</taxon>
        <taxon>Ovalentaria</taxon>
        <taxon>Atherinomorphae</taxon>
        <taxon>Cyprinodontiformes</taxon>
        <taxon>Goodeidae</taxon>
        <taxon>Goodea</taxon>
    </lineage>
</organism>
<reference evidence="3 4" key="1">
    <citation type="submission" date="2021-06" db="EMBL/GenBank/DDBJ databases">
        <authorList>
            <person name="Palmer J.M."/>
        </authorList>
    </citation>
    <scope>NUCLEOTIDE SEQUENCE [LARGE SCALE GENOMIC DNA]</scope>
    <source>
        <strain evidence="3 4">GA_2019</strain>
        <tissue evidence="3">Muscle</tissue>
    </source>
</reference>
<evidence type="ECO:0000259" key="2">
    <source>
        <dbReference type="Pfam" id="PF25569"/>
    </source>
</evidence>
<dbReference type="PANTHER" id="PTHR46591">
    <property type="entry name" value="ZINC FINGER FYVE DOMAIN-CONTAINING PROTEIN 26"/>
    <property type="match status" value="1"/>
</dbReference>
<dbReference type="InterPro" id="IPR057946">
    <property type="entry name" value="TPR_ZFYVE26"/>
</dbReference>
<feature type="region of interest" description="Disordered" evidence="1">
    <location>
        <begin position="570"/>
        <end position="592"/>
    </location>
</feature>
<feature type="compositionally biased region" description="Low complexity" evidence="1">
    <location>
        <begin position="308"/>
        <end position="320"/>
    </location>
</feature>
<evidence type="ECO:0000313" key="4">
    <source>
        <dbReference type="Proteomes" id="UP001476798"/>
    </source>
</evidence>
<proteinExistence type="predicted"/>
<protein>
    <recommendedName>
        <fullName evidence="2">ZFYVE26-like TPR repeats domain-containing protein</fullName>
    </recommendedName>
</protein>
<dbReference type="PANTHER" id="PTHR46591:SF1">
    <property type="entry name" value="ZINC FINGER FYVE DOMAIN-CONTAINING PROTEIN 26"/>
    <property type="match status" value="1"/>
</dbReference>
<evidence type="ECO:0000256" key="1">
    <source>
        <dbReference type="SAM" id="MobiDB-lite"/>
    </source>
</evidence>
<feature type="domain" description="ZFYVE26-like TPR repeats" evidence="2">
    <location>
        <begin position="362"/>
        <end position="487"/>
    </location>
</feature>
<feature type="region of interest" description="Disordered" evidence="1">
    <location>
        <begin position="300"/>
        <end position="320"/>
    </location>
</feature>
<dbReference type="Pfam" id="PF25569">
    <property type="entry name" value="TPR_ZFYVE26"/>
    <property type="match status" value="1"/>
</dbReference>
<dbReference type="Proteomes" id="UP001476798">
    <property type="component" value="Unassembled WGS sequence"/>
</dbReference>
<accession>A0ABV0NDF1</accession>
<name>A0ABV0NDF1_9TELE</name>